<organism evidence="4">
    <name type="scientific">marine metagenome</name>
    <dbReference type="NCBI Taxonomy" id="408172"/>
    <lineage>
        <taxon>unclassified sequences</taxon>
        <taxon>metagenomes</taxon>
        <taxon>ecological metagenomes</taxon>
    </lineage>
</organism>
<dbReference type="GO" id="GO:0051604">
    <property type="term" value="P:protein maturation"/>
    <property type="evidence" value="ECO:0007669"/>
    <property type="project" value="TreeGrafter"/>
</dbReference>
<proteinExistence type="inferred from homology"/>
<dbReference type="SUPFAM" id="SSF56042">
    <property type="entry name" value="PurM C-terminal domain-like"/>
    <property type="match status" value="1"/>
</dbReference>
<evidence type="ECO:0000259" key="2">
    <source>
        <dbReference type="Pfam" id="PF00586"/>
    </source>
</evidence>
<dbReference type="AlphaFoldDB" id="A0A381WR77"/>
<dbReference type="InterPro" id="IPR011854">
    <property type="entry name" value="HypE"/>
</dbReference>
<dbReference type="EMBL" id="UINC01012608">
    <property type="protein sequence ID" value="SVA54970.1"/>
    <property type="molecule type" value="Genomic_DNA"/>
</dbReference>
<comment type="similarity">
    <text evidence="1">Belongs to the HypE family.</text>
</comment>
<dbReference type="InterPro" id="IPR036676">
    <property type="entry name" value="PurM-like_C_sf"/>
</dbReference>
<dbReference type="Gene3D" id="3.90.650.10">
    <property type="entry name" value="PurM-like C-terminal domain"/>
    <property type="match status" value="1"/>
</dbReference>
<dbReference type="PIRSF" id="PIRSF005644">
    <property type="entry name" value="Hdrgns_mtr_HypE"/>
    <property type="match status" value="1"/>
</dbReference>
<dbReference type="PANTHER" id="PTHR30303">
    <property type="entry name" value="HYDROGENASE ISOENZYMES FORMATION PROTEIN HYPE"/>
    <property type="match status" value="1"/>
</dbReference>
<reference evidence="4" key="1">
    <citation type="submission" date="2018-05" db="EMBL/GenBank/DDBJ databases">
        <authorList>
            <person name="Lanie J.A."/>
            <person name="Ng W.-L."/>
            <person name="Kazmierczak K.M."/>
            <person name="Andrzejewski T.M."/>
            <person name="Davidsen T.M."/>
            <person name="Wayne K.J."/>
            <person name="Tettelin H."/>
            <person name="Glass J.I."/>
            <person name="Rusch D."/>
            <person name="Podicherti R."/>
            <person name="Tsui H.-C.T."/>
            <person name="Winkler M.E."/>
        </authorList>
    </citation>
    <scope>NUCLEOTIDE SEQUENCE</scope>
</reference>
<sequence length="334" mass="36209">MKAGKLPIEHLERVLTNLRSTDPRVVAGPTPGEDASLIDMGDRYLVATTDPITFTTNQIGWYVVNINANDVAVMGGEPKWMMTTILLPENYNEISINRIFQDITEACRQLNVSIIGGHTEITVGIDRPLISGVMLGEVKKGREIKSSGANIGDSIILTKAIPIEGCAILANEAVTKLRENGIEESLIYESQNLIFNPGISVVKDASIAIESGEITAMHDITEGGIAGGLMELSYASSLGMHIIREDIPEIPQAKQFSDLLGLNILGMIASGSLLICAHPKYDSPILKNLNKNGIKATKIGVMKDLGYGLKMAENQHIHDLPKFETDEIARFMSS</sequence>
<dbReference type="InterPro" id="IPR010918">
    <property type="entry name" value="PurM-like_C_dom"/>
</dbReference>
<dbReference type="Pfam" id="PF02769">
    <property type="entry name" value="AIRS_C"/>
    <property type="match status" value="1"/>
</dbReference>
<dbReference type="InterPro" id="IPR016188">
    <property type="entry name" value="PurM-like_N"/>
</dbReference>
<dbReference type="InterPro" id="IPR036921">
    <property type="entry name" value="PurM-like_N_sf"/>
</dbReference>
<dbReference type="Pfam" id="PF00586">
    <property type="entry name" value="AIRS"/>
    <property type="match status" value="1"/>
</dbReference>
<evidence type="ECO:0008006" key="5">
    <source>
        <dbReference type="Google" id="ProtNLM"/>
    </source>
</evidence>
<evidence type="ECO:0000259" key="3">
    <source>
        <dbReference type="Pfam" id="PF02769"/>
    </source>
</evidence>
<dbReference type="Gene3D" id="3.30.1330.10">
    <property type="entry name" value="PurM-like, N-terminal domain"/>
    <property type="match status" value="1"/>
</dbReference>
<dbReference type="SUPFAM" id="SSF55326">
    <property type="entry name" value="PurM N-terminal domain-like"/>
    <property type="match status" value="1"/>
</dbReference>
<evidence type="ECO:0000313" key="4">
    <source>
        <dbReference type="EMBL" id="SVA54970.1"/>
    </source>
</evidence>
<dbReference type="PANTHER" id="PTHR30303:SF4">
    <property type="entry name" value="HYDROGENASE EXPRESSION_FORMATION PROTEIN HYPE"/>
    <property type="match status" value="1"/>
</dbReference>
<gene>
    <name evidence="4" type="ORF">METZ01_LOCUS107824</name>
</gene>
<dbReference type="CDD" id="cd06061">
    <property type="entry name" value="PurM-like1"/>
    <property type="match status" value="1"/>
</dbReference>
<evidence type="ECO:0000256" key="1">
    <source>
        <dbReference type="ARBA" id="ARBA00006243"/>
    </source>
</evidence>
<feature type="domain" description="PurM-like C-terminal" evidence="3">
    <location>
        <begin position="151"/>
        <end position="304"/>
    </location>
</feature>
<protein>
    <recommendedName>
        <fullName evidence="5">PurM-like N-terminal domain-containing protein</fullName>
    </recommendedName>
</protein>
<name>A0A381WR77_9ZZZZ</name>
<feature type="domain" description="PurM-like N-terminal" evidence="2">
    <location>
        <begin position="32"/>
        <end position="138"/>
    </location>
</feature>
<accession>A0A381WR77</accession>